<feature type="transmembrane region" description="Helical" evidence="3">
    <location>
        <begin position="263"/>
        <end position="283"/>
    </location>
</feature>
<accession>A0A2U2MX67</accession>
<dbReference type="Pfam" id="PF16332">
    <property type="entry name" value="DUF4962"/>
    <property type="match status" value="1"/>
</dbReference>
<name>A0A2U2MX67_9GAMM</name>
<evidence type="ECO:0000259" key="5">
    <source>
        <dbReference type="Pfam" id="PF07940"/>
    </source>
</evidence>
<feature type="compositionally biased region" description="Basic and acidic residues" evidence="2">
    <location>
        <begin position="863"/>
        <end position="880"/>
    </location>
</feature>
<feature type="domain" description="Heparinase II N-terminal" evidence="6">
    <location>
        <begin position="559"/>
        <end position="720"/>
    </location>
</feature>
<feature type="region of interest" description="Disordered" evidence="2">
    <location>
        <begin position="861"/>
        <end position="886"/>
    </location>
</feature>
<keyword evidence="3" id="KW-1133">Transmembrane helix</keyword>
<evidence type="ECO:0000256" key="3">
    <source>
        <dbReference type="SAM" id="Phobius"/>
    </source>
</evidence>
<dbReference type="InterPro" id="IPR032518">
    <property type="entry name" value="HepII_N"/>
</dbReference>
<evidence type="ECO:0000256" key="1">
    <source>
        <dbReference type="ARBA" id="ARBA00004196"/>
    </source>
</evidence>
<sequence length="1145" mass="125409">MPEASDPHVEPAERGSTGGGALTLLLGGYLLLLAYGSLFPLVGWRPPLHDPLQLLRTLDAQALGGSQLALNLLVYIPLGLLLGIGLGRRLGTLPALILVTMAGATFSLSMELLQAYLPARQTSGTDLAANTLGTLAGALLERLARADTPPGRVMRHWRRNWLLPGLTGDLATGALILWLLAELVPFAPGFTLETLRTGLLPVERGLLGVAPVAWHQALSHALELAGLGLLLYTVGNRWKPWPLAFMALAGAALLLKIPVLSRALTLEALIGLATAGALLALLTRANRKSAALLACALLLAGAAAGGLGGLGIEGAPNRAFNWTPFRGHLPGVLGLAGILESLWPYLAAGCALRSYSRHPGLRRWLAIGGGLLVLVLTGAVELAQTGIPGRYPDVTDIALPLMGWAAAWYRWRTGSSERARVRPLALRPLGLWAPQGIILLTAAGLLGASVVFGPTGEAEQGPSTTPAPEFPEPSDLTPVSLPGFRHEHPRLPAPSASDIERLRAENPGYLERHRERASGGAGNLYSVTLTAFLDPGSQDLGRLHERLMALEYDWRGHQQAKPIALAYDWLHDQWTAEQRAQLQDKLVEGGEYLIGFIREQRLSPYNVYLYNSPFQALVAVALAGYGDTPRADPIMRFTQDLWEERVLPVWRQVMGENGGWHEGGEYVGIGIGQAIYQVPAMWRSATGEDFFASEPGIRGFLDFLVYRKRPDGTDFRWGDAGHFNNRVPDRVPLALEYGHAAAYSLGNRPRIEPTAWPWGPLPRPELYDPDAVRRLPWARLFDGLGLVVARSDWSGEATYVTFKAGDNYWSHSHLDQGAFTIYKGGPLAIDSGLYGPKYNSDHHMNYTYQAIAHNVVTVTDPDDTVHAPPRKDDESSRRIANDGGQRRIGSGWGVEAAPIDLAEWQAKREIYETGDILHHRIEEDYLYVVADLTAAYTNALSGDGTFSHRTRRVERFLRTFIYDRRSGAVIVYDRVRATDPDFRKRWLLHCVERPEAERGGFEVFTTGTGSPGRGGGRMPAEVLLPEGANVNPIGGRGFEFFVEDRNYDADGEVQRIVEERKPDAEPGSWRIEVSPGIASRETRFLVVMFPRLAGEADTPEVTRIEQPDRLAVELRSPDGGTTHWWLIDDREQGVRVRVARDDTPR</sequence>
<comment type="subcellular location">
    <subcellularLocation>
        <location evidence="1">Cell envelope</location>
    </subcellularLocation>
</comment>
<keyword evidence="8" id="KW-1185">Reference proteome</keyword>
<feature type="transmembrane region" description="Helical" evidence="3">
    <location>
        <begin position="96"/>
        <end position="117"/>
    </location>
</feature>
<feature type="transmembrane region" description="Helical" evidence="3">
    <location>
        <begin position="213"/>
        <end position="234"/>
    </location>
</feature>
<evidence type="ECO:0000313" key="7">
    <source>
        <dbReference type="EMBL" id="PWG61458.1"/>
    </source>
</evidence>
<evidence type="ECO:0000259" key="4">
    <source>
        <dbReference type="Pfam" id="PF04892"/>
    </source>
</evidence>
<dbReference type="OrthoDB" id="283584at2"/>
<feature type="transmembrane region" description="Helical" evidence="3">
    <location>
        <begin position="241"/>
        <end position="257"/>
    </location>
</feature>
<comment type="caution">
    <text evidence="7">The sequence shown here is derived from an EMBL/GenBank/DDBJ whole genome shotgun (WGS) entry which is preliminary data.</text>
</comment>
<dbReference type="Proteomes" id="UP000245474">
    <property type="component" value="Unassembled WGS sequence"/>
</dbReference>
<feature type="transmembrane region" description="Helical" evidence="3">
    <location>
        <begin position="290"/>
        <end position="312"/>
    </location>
</feature>
<protein>
    <submittedName>
        <fullName evidence="7">Heparinase</fullName>
    </submittedName>
</protein>
<feature type="transmembrane region" description="Helical" evidence="3">
    <location>
        <begin position="332"/>
        <end position="352"/>
    </location>
</feature>
<dbReference type="Gene3D" id="2.70.98.70">
    <property type="match status" value="1"/>
</dbReference>
<feature type="transmembrane region" description="Helical" evidence="3">
    <location>
        <begin position="161"/>
        <end position="181"/>
    </location>
</feature>
<dbReference type="InterPro" id="IPR006976">
    <property type="entry name" value="VanZ-like"/>
</dbReference>
<gene>
    <name evidence="7" type="ORF">DEM34_16295</name>
</gene>
<evidence type="ECO:0000313" key="8">
    <source>
        <dbReference type="Proteomes" id="UP000245474"/>
    </source>
</evidence>
<dbReference type="InterPro" id="IPR012480">
    <property type="entry name" value="Hepar_II_III_C"/>
</dbReference>
<feature type="domain" description="Heparinase II/III-like C-terminal" evidence="5">
    <location>
        <begin position="779"/>
        <end position="866"/>
    </location>
</feature>
<dbReference type="AlphaFoldDB" id="A0A2U2MX67"/>
<dbReference type="Pfam" id="PF04892">
    <property type="entry name" value="VanZ"/>
    <property type="match status" value="1"/>
</dbReference>
<dbReference type="GO" id="GO:0030313">
    <property type="term" value="C:cell envelope"/>
    <property type="evidence" value="ECO:0007669"/>
    <property type="project" value="UniProtKB-SubCell"/>
</dbReference>
<evidence type="ECO:0000259" key="6">
    <source>
        <dbReference type="Pfam" id="PF16332"/>
    </source>
</evidence>
<keyword evidence="3" id="KW-0812">Transmembrane</keyword>
<feature type="transmembrane region" description="Helical" evidence="3">
    <location>
        <begin position="21"/>
        <end position="42"/>
    </location>
</feature>
<keyword evidence="3" id="KW-0472">Membrane</keyword>
<feature type="transmembrane region" description="Helical" evidence="3">
    <location>
        <begin position="62"/>
        <end position="84"/>
    </location>
</feature>
<evidence type="ECO:0000256" key="2">
    <source>
        <dbReference type="SAM" id="MobiDB-lite"/>
    </source>
</evidence>
<proteinExistence type="predicted"/>
<feature type="transmembrane region" description="Helical" evidence="3">
    <location>
        <begin position="364"/>
        <end position="382"/>
    </location>
</feature>
<feature type="region of interest" description="Disordered" evidence="2">
    <location>
        <begin position="456"/>
        <end position="493"/>
    </location>
</feature>
<dbReference type="Gene3D" id="1.50.10.100">
    <property type="entry name" value="Chondroitin AC/alginate lyase"/>
    <property type="match status" value="1"/>
</dbReference>
<feature type="domain" description="VanZ-like" evidence="4">
    <location>
        <begin position="66"/>
        <end position="143"/>
    </location>
</feature>
<organism evidence="7 8">
    <name type="scientific">Sediminicurvatus halobius</name>
    <dbReference type="NCBI Taxonomy" id="2182432"/>
    <lineage>
        <taxon>Bacteria</taxon>
        <taxon>Pseudomonadati</taxon>
        <taxon>Pseudomonadota</taxon>
        <taxon>Gammaproteobacteria</taxon>
        <taxon>Chromatiales</taxon>
        <taxon>Ectothiorhodospiraceae</taxon>
        <taxon>Sediminicurvatus</taxon>
    </lineage>
</organism>
<dbReference type="RefSeq" id="WP_109679900.1">
    <property type="nucleotide sequence ID" value="NZ_CP086615.1"/>
</dbReference>
<reference evidence="7 8" key="1">
    <citation type="submission" date="2018-05" db="EMBL/GenBank/DDBJ databases">
        <title>Spiribacter halobius sp. nov., a moderately halophilic bacterium isolated from marine solar saltern.</title>
        <authorList>
            <person name="Zheng W.-S."/>
            <person name="Lu D.-C."/>
            <person name="Du Z.-J."/>
        </authorList>
    </citation>
    <scope>NUCLEOTIDE SEQUENCE [LARGE SCALE GENOMIC DNA]</scope>
    <source>
        <strain evidence="7 8">E85</strain>
    </source>
</reference>
<dbReference type="Pfam" id="PF07940">
    <property type="entry name" value="Hepar_II_III_C"/>
    <property type="match status" value="1"/>
</dbReference>
<dbReference type="GO" id="GO:0016829">
    <property type="term" value="F:lyase activity"/>
    <property type="evidence" value="ECO:0007669"/>
    <property type="project" value="InterPro"/>
</dbReference>
<dbReference type="InterPro" id="IPR008929">
    <property type="entry name" value="Chondroitin_lyas"/>
</dbReference>
<dbReference type="EMBL" id="QFFI01000034">
    <property type="protein sequence ID" value="PWG61458.1"/>
    <property type="molecule type" value="Genomic_DNA"/>
</dbReference>